<feature type="non-terminal residue" evidence="1">
    <location>
        <position position="1"/>
    </location>
</feature>
<comment type="caution">
    <text evidence="1">The sequence shown here is derived from an EMBL/GenBank/DDBJ whole genome shotgun (WGS) entry which is preliminary data.</text>
</comment>
<dbReference type="InterPro" id="IPR050648">
    <property type="entry name" value="F-box_LRR-repeat"/>
</dbReference>
<evidence type="ECO:0000313" key="1">
    <source>
        <dbReference type="EMBL" id="KAK8753088.1"/>
    </source>
</evidence>
<dbReference type="SUPFAM" id="SSF52047">
    <property type="entry name" value="RNI-like"/>
    <property type="match status" value="1"/>
</dbReference>
<organism evidence="1 2">
    <name type="scientific">Cherax quadricarinatus</name>
    <name type="common">Australian red claw crayfish</name>
    <dbReference type="NCBI Taxonomy" id="27406"/>
    <lineage>
        <taxon>Eukaryota</taxon>
        <taxon>Metazoa</taxon>
        <taxon>Ecdysozoa</taxon>
        <taxon>Arthropoda</taxon>
        <taxon>Crustacea</taxon>
        <taxon>Multicrustacea</taxon>
        <taxon>Malacostraca</taxon>
        <taxon>Eumalacostraca</taxon>
        <taxon>Eucarida</taxon>
        <taxon>Decapoda</taxon>
        <taxon>Pleocyemata</taxon>
        <taxon>Astacidea</taxon>
        <taxon>Parastacoidea</taxon>
        <taxon>Parastacidae</taxon>
        <taxon>Cherax</taxon>
    </lineage>
</organism>
<accession>A0AAW0Y889</accession>
<dbReference type="CDD" id="cd22126">
    <property type="entry name" value="F-box_FBXL15"/>
    <property type="match status" value="1"/>
</dbReference>
<dbReference type="PANTHER" id="PTHR13382:SF67">
    <property type="entry name" value="SCF E3 UBIQUITIN LIGASE COMPLEX F-BOX PROTEIN POF2"/>
    <property type="match status" value="1"/>
</dbReference>
<dbReference type="Gene3D" id="3.80.10.10">
    <property type="entry name" value="Ribonuclease Inhibitor"/>
    <property type="match status" value="2"/>
</dbReference>
<dbReference type="Proteomes" id="UP001445076">
    <property type="component" value="Unassembled WGS sequence"/>
</dbReference>
<sequence length="285" mass="32632">QKMSHRESLQLLDLPWDDVVFQHIFPYLNVEDLCCLREVSKGFQKLFIDYMSTCKKLDLSDCTMTNQYFQKITENCTNLQWLSVAKCSWLSDEPLIALFNRNLHLHHVDLSACSGLTSAALQILVIKCKLKALLLANCQWLSLDCWKAIIQHQSDLQHISTANSSDVDIQTLEQFFCKFSRLKVVELDKMELLTDVGLHHLATNCTHIETLSVAGCWKLTDSGLKKVVNHCLKLKLLNIQNCPRVTEKYLCSLCVRGIHVISSCSVAYMVKRRKQVNYLGINIQI</sequence>
<dbReference type="SMART" id="SM00367">
    <property type="entry name" value="LRR_CC"/>
    <property type="match status" value="5"/>
</dbReference>
<dbReference type="EMBL" id="JARKIK010000003">
    <property type="protein sequence ID" value="KAK8753088.1"/>
    <property type="molecule type" value="Genomic_DNA"/>
</dbReference>
<gene>
    <name evidence="1" type="ORF">OTU49_002421</name>
</gene>
<name>A0AAW0Y889_CHEQU</name>
<protein>
    <recommendedName>
        <fullName evidence="3">F-box/LRR-repeat protein 15</fullName>
    </recommendedName>
</protein>
<reference evidence="1 2" key="1">
    <citation type="journal article" date="2024" name="BMC Genomics">
        <title>Genome assembly of redclaw crayfish (Cherax quadricarinatus) provides insights into its immune adaptation and hypoxia tolerance.</title>
        <authorList>
            <person name="Liu Z."/>
            <person name="Zheng J."/>
            <person name="Li H."/>
            <person name="Fang K."/>
            <person name="Wang S."/>
            <person name="He J."/>
            <person name="Zhou D."/>
            <person name="Weng S."/>
            <person name="Chi M."/>
            <person name="Gu Z."/>
            <person name="He J."/>
            <person name="Li F."/>
            <person name="Wang M."/>
        </authorList>
    </citation>
    <scope>NUCLEOTIDE SEQUENCE [LARGE SCALE GENOMIC DNA]</scope>
    <source>
        <strain evidence="1">ZL_2023a</strain>
    </source>
</reference>
<evidence type="ECO:0000313" key="2">
    <source>
        <dbReference type="Proteomes" id="UP001445076"/>
    </source>
</evidence>
<evidence type="ECO:0008006" key="3">
    <source>
        <dbReference type="Google" id="ProtNLM"/>
    </source>
</evidence>
<dbReference type="GO" id="GO:0005737">
    <property type="term" value="C:cytoplasm"/>
    <property type="evidence" value="ECO:0007669"/>
    <property type="project" value="TreeGrafter"/>
</dbReference>
<dbReference type="AlphaFoldDB" id="A0AAW0Y889"/>
<proteinExistence type="predicted"/>
<dbReference type="InterPro" id="IPR006553">
    <property type="entry name" value="Leu-rich_rpt_Cys-con_subtyp"/>
</dbReference>
<dbReference type="InterPro" id="IPR032675">
    <property type="entry name" value="LRR_dom_sf"/>
</dbReference>
<dbReference type="PANTHER" id="PTHR13382">
    <property type="entry name" value="MITOCHONDRIAL ATP SYNTHASE COUPLING FACTOR B"/>
    <property type="match status" value="1"/>
</dbReference>
<keyword evidence="2" id="KW-1185">Reference proteome</keyword>